<feature type="transmembrane region" description="Helical" evidence="7">
    <location>
        <begin position="210"/>
        <end position="232"/>
    </location>
</feature>
<evidence type="ECO:0000259" key="8">
    <source>
        <dbReference type="PROSITE" id="PS50928"/>
    </source>
</evidence>
<keyword evidence="10" id="KW-1185">Reference proteome</keyword>
<dbReference type="PROSITE" id="PS50928">
    <property type="entry name" value="ABC_TM1"/>
    <property type="match status" value="1"/>
</dbReference>
<feature type="transmembrane region" description="Helical" evidence="7">
    <location>
        <begin position="90"/>
        <end position="113"/>
    </location>
</feature>
<protein>
    <submittedName>
        <fullName evidence="9">ABC transporter permease</fullName>
    </submittedName>
</protein>
<sequence length="249" mass="26855">MATLNRLGWSAVSLGAFIAVWWLAAALIDSALLPDPPKVLEALFAAARSGELATNLLATLARVLASFTIAMVLGSALGILLGLSPAADRLLGPWVVLFLNLPALVIIILAYVWFGLNEWAAIIAVAINKIPNVAVTLREGAVALSRDLAEMAAIYRFGRWKTLRHVILPQLAPFFAAAARSGLALVWKIVLVVELLGRPNGVGFELQTSFQLFDVATILAYALAFGLIVQAIELGVVQPWERAANRWRR</sequence>
<evidence type="ECO:0000256" key="1">
    <source>
        <dbReference type="ARBA" id="ARBA00004651"/>
    </source>
</evidence>
<keyword evidence="4 7" id="KW-0812">Transmembrane</keyword>
<dbReference type="EMBL" id="JBHUER010000001">
    <property type="protein sequence ID" value="MFD1701447.1"/>
    <property type="molecule type" value="Genomic_DNA"/>
</dbReference>
<evidence type="ECO:0000256" key="3">
    <source>
        <dbReference type="ARBA" id="ARBA00022475"/>
    </source>
</evidence>
<proteinExistence type="inferred from homology"/>
<evidence type="ECO:0000256" key="2">
    <source>
        <dbReference type="ARBA" id="ARBA00022448"/>
    </source>
</evidence>
<dbReference type="Gene3D" id="1.10.3720.10">
    <property type="entry name" value="MetI-like"/>
    <property type="match status" value="1"/>
</dbReference>
<keyword evidence="3" id="KW-1003">Cell membrane</keyword>
<evidence type="ECO:0000256" key="5">
    <source>
        <dbReference type="ARBA" id="ARBA00022989"/>
    </source>
</evidence>
<evidence type="ECO:0000313" key="9">
    <source>
        <dbReference type="EMBL" id="MFD1701447.1"/>
    </source>
</evidence>
<dbReference type="RefSeq" id="WP_378795899.1">
    <property type="nucleotide sequence ID" value="NZ_JBHUER010000001.1"/>
</dbReference>
<organism evidence="9 10">
    <name type="scientific">Methylopila henanensis</name>
    <dbReference type="NCBI Taxonomy" id="873516"/>
    <lineage>
        <taxon>Bacteria</taxon>
        <taxon>Pseudomonadati</taxon>
        <taxon>Pseudomonadota</taxon>
        <taxon>Alphaproteobacteria</taxon>
        <taxon>Hyphomicrobiales</taxon>
        <taxon>Methylopilaceae</taxon>
        <taxon>Methylopila</taxon>
    </lineage>
</organism>
<comment type="caution">
    <text evidence="9">The sequence shown here is derived from an EMBL/GenBank/DDBJ whole genome shotgun (WGS) entry which is preliminary data.</text>
</comment>
<dbReference type="PANTHER" id="PTHR30151">
    <property type="entry name" value="ALKANE SULFONATE ABC TRANSPORTER-RELATED, MEMBRANE SUBUNIT"/>
    <property type="match status" value="1"/>
</dbReference>
<dbReference type="CDD" id="cd06261">
    <property type="entry name" value="TM_PBP2"/>
    <property type="match status" value="1"/>
</dbReference>
<feature type="transmembrane region" description="Helical" evidence="7">
    <location>
        <begin position="63"/>
        <end position="83"/>
    </location>
</feature>
<name>A0ABW4K028_9HYPH</name>
<feature type="transmembrane region" description="Helical" evidence="7">
    <location>
        <begin position="7"/>
        <end position="28"/>
    </location>
</feature>
<comment type="subcellular location">
    <subcellularLocation>
        <location evidence="1 7">Cell membrane</location>
        <topology evidence="1 7">Multi-pass membrane protein</topology>
    </subcellularLocation>
</comment>
<dbReference type="InterPro" id="IPR035906">
    <property type="entry name" value="MetI-like_sf"/>
</dbReference>
<dbReference type="InterPro" id="IPR000515">
    <property type="entry name" value="MetI-like"/>
</dbReference>
<dbReference type="PANTHER" id="PTHR30151:SF38">
    <property type="entry name" value="ALIPHATIC SULFONATES TRANSPORT PERMEASE PROTEIN SSUC-RELATED"/>
    <property type="match status" value="1"/>
</dbReference>
<keyword evidence="5 7" id="KW-1133">Transmembrane helix</keyword>
<gene>
    <name evidence="9" type="ORF">ACFSCV_00360</name>
</gene>
<dbReference type="Pfam" id="PF00528">
    <property type="entry name" value="BPD_transp_1"/>
    <property type="match status" value="1"/>
</dbReference>
<feature type="domain" description="ABC transmembrane type-1" evidence="8">
    <location>
        <begin position="56"/>
        <end position="236"/>
    </location>
</feature>
<dbReference type="Proteomes" id="UP001597308">
    <property type="component" value="Unassembled WGS sequence"/>
</dbReference>
<dbReference type="SUPFAM" id="SSF161098">
    <property type="entry name" value="MetI-like"/>
    <property type="match status" value="1"/>
</dbReference>
<evidence type="ECO:0000313" key="10">
    <source>
        <dbReference type="Proteomes" id="UP001597308"/>
    </source>
</evidence>
<comment type="similarity">
    <text evidence="7">Belongs to the binding-protein-dependent transport system permease family.</text>
</comment>
<keyword evidence="6 7" id="KW-0472">Membrane</keyword>
<evidence type="ECO:0000256" key="6">
    <source>
        <dbReference type="ARBA" id="ARBA00023136"/>
    </source>
</evidence>
<evidence type="ECO:0000256" key="7">
    <source>
        <dbReference type="RuleBase" id="RU363032"/>
    </source>
</evidence>
<keyword evidence="2 7" id="KW-0813">Transport</keyword>
<evidence type="ECO:0000256" key="4">
    <source>
        <dbReference type="ARBA" id="ARBA00022692"/>
    </source>
</evidence>
<reference evidence="10" key="1">
    <citation type="journal article" date="2019" name="Int. J. Syst. Evol. Microbiol.">
        <title>The Global Catalogue of Microorganisms (GCM) 10K type strain sequencing project: providing services to taxonomists for standard genome sequencing and annotation.</title>
        <authorList>
            <consortium name="The Broad Institute Genomics Platform"/>
            <consortium name="The Broad Institute Genome Sequencing Center for Infectious Disease"/>
            <person name="Wu L."/>
            <person name="Ma J."/>
        </authorList>
    </citation>
    <scope>NUCLEOTIDE SEQUENCE [LARGE SCALE GENOMIC DNA]</scope>
    <source>
        <strain evidence="10">KCTC 23707</strain>
    </source>
</reference>
<accession>A0ABW4K028</accession>